<reference evidence="2" key="1">
    <citation type="journal article" date="2019" name="Int. J. Syst. Evol. Microbiol.">
        <title>The Global Catalogue of Microorganisms (GCM) 10K type strain sequencing project: providing services to taxonomists for standard genome sequencing and annotation.</title>
        <authorList>
            <consortium name="The Broad Institute Genomics Platform"/>
            <consortium name="The Broad Institute Genome Sequencing Center for Infectious Disease"/>
            <person name="Wu L."/>
            <person name="Ma J."/>
        </authorList>
    </citation>
    <scope>NUCLEOTIDE SEQUENCE [LARGE SCALE GENOMIC DNA]</scope>
    <source>
        <strain evidence="2">CCM 8391</strain>
    </source>
</reference>
<protein>
    <submittedName>
        <fullName evidence="1">DUF1326 domain-containing protein</fullName>
    </submittedName>
</protein>
<keyword evidence="2" id="KW-1185">Reference proteome</keyword>
<accession>A0ABW1J4G4</accession>
<dbReference type="InterPro" id="IPR009758">
    <property type="entry name" value="DUF1326"/>
</dbReference>
<evidence type="ECO:0000313" key="1">
    <source>
        <dbReference type="EMBL" id="MFC5995729.1"/>
    </source>
</evidence>
<sequence>MGYQLKGRMAEICSCKSLCPCSVGEDPDSGYCGFNWVFHFDEGQINGVEVAGLNMGLLGNHRGNVFDGRVRVAVIIDERADDTQQAALVEAFTGKAGGPLADLVGLVQEIVGVTRARIEFDVDKGTGSFAVQDMFECQVQGFTAPDGTSTTLNHTMIGAVLGSTAYPGKVIRHAVTDTEYGLQFKGRQATQTEFRYEVA</sequence>
<evidence type="ECO:0000313" key="2">
    <source>
        <dbReference type="Proteomes" id="UP001596302"/>
    </source>
</evidence>
<dbReference type="RefSeq" id="WP_379585969.1">
    <property type="nucleotide sequence ID" value="NZ_JBHSQW010000034.1"/>
</dbReference>
<gene>
    <name evidence="1" type="ORF">ACFQE5_16070</name>
</gene>
<dbReference type="Proteomes" id="UP001596302">
    <property type="component" value="Unassembled WGS sequence"/>
</dbReference>
<name>A0ABW1J4G4_9PSEU</name>
<dbReference type="EMBL" id="JBHSQW010000034">
    <property type="protein sequence ID" value="MFC5995729.1"/>
    <property type="molecule type" value="Genomic_DNA"/>
</dbReference>
<dbReference type="Pfam" id="PF07040">
    <property type="entry name" value="DUF1326"/>
    <property type="match status" value="1"/>
</dbReference>
<proteinExistence type="predicted"/>
<organism evidence="1 2">
    <name type="scientific">Pseudonocardia hispaniensis</name>
    <dbReference type="NCBI Taxonomy" id="904933"/>
    <lineage>
        <taxon>Bacteria</taxon>
        <taxon>Bacillati</taxon>
        <taxon>Actinomycetota</taxon>
        <taxon>Actinomycetes</taxon>
        <taxon>Pseudonocardiales</taxon>
        <taxon>Pseudonocardiaceae</taxon>
        <taxon>Pseudonocardia</taxon>
    </lineage>
</organism>
<comment type="caution">
    <text evidence="1">The sequence shown here is derived from an EMBL/GenBank/DDBJ whole genome shotgun (WGS) entry which is preliminary data.</text>
</comment>